<dbReference type="Pfam" id="PF22721">
    <property type="entry name" value="TBP-TOTE"/>
    <property type="match status" value="1"/>
</dbReference>
<dbReference type="InterPro" id="IPR027417">
    <property type="entry name" value="P-loop_NTPase"/>
</dbReference>
<dbReference type="SUPFAM" id="SSF52540">
    <property type="entry name" value="P-loop containing nucleoside triphosphate hydrolases"/>
    <property type="match status" value="1"/>
</dbReference>
<dbReference type="InterPro" id="IPR054572">
    <property type="entry name" value="TBP-TOTE"/>
</dbReference>
<organism evidence="8 9">
    <name type="scientific">Pseudoxanthomonas kaohsiungensis</name>
    <dbReference type="NCBI Taxonomy" id="283923"/>
    <lineage>
        <taxon>Bacteria</taxon>
        <taxon>Pseudomonadati</taxon>
        <taxon>Pseudomonadota</taxon>
        <taxon>Gammaproteobacteria</taxon>
        <taxon>Lysobacterales</taxon>
        <taxon>Lysobacteraceae</taxon>
        <taxon>Pseudoxanthomonas</taxon>
    </lineage>
</organism>
<evidence type="ECO:0000259" key="7">
    <source>
        <dbReference type="Pfam" id="PF22721"/>
    </source>
</evidence>
<evidence type="ECO:0000259" key="6">
    <source>
        <dbReference type="Pfam" id="PF13643"/>
    </source>
</evidence>
<gene>
    <name evidence="8" type="ORF">ACFQ2N_09290</name>
</gene>
<dbReference type="InterPro" id="IPR025285">
    <property type="entry name" value="DUF4145"/>
</dbReference>
<feature type="region of interest" description="Disordered" evidence="4">
    <location>
        <begin position="747"/>
        <end position="814"/>
    </location>
</feature>
<sequence length="991" mass="110777">MSATLSSNFAFLSDQEPLLHQIATAAEASFYSDSNVTLVKLRQLAEHLTRNAAARLGIVAGTDETFFSLIASLKSRIAVDEKVVRLLHHLRKSGNEAVHEYRHDQAEAAKALRSAREACIWYYRTFCSPRPDFKPGPFIQPRDWKKEEGDLRAEIARLAFELEKQRDDSERSRELVRNLKDQEGRLLAIINERTLDAEASLALAAEQEKKLRLQATEYEERLAEAARRIRREDVATFSERSREAGGFVQAEWTPEIRLRDAFDGYQLTANQESLVLELDAFLAARDEHVFILSGHAGTGKTFITKGLSEFLAAAGRQCVLTAPTGKAARVITQKTRRDATTIHKKIYSKDDIREYKVDELDGSETFKLYAELEVNNDADNAVYVVDEASMVSDVYSEGEFFRFGSGKLLSDLMKYVNLDHNDHTKKVIFIGDSAQLPPVGMNCSPALDQRYLAKTFGVTTIRRFELSEVVRQDADSGILSSANALRDSLSKKVFNKLSLSTDAPDVQTCSEADDMVTAYLTASGNKVSDVAMIIASSNADVASFNEQVRRRLFPDKEDVTQGDKLVVVMNCLVDGNALNNGDLVYVTRVVDVPESRSVTLRNKNKSTGKVEETEVTLRFRDVQIGFRLPSGEVVRANVKIVESLLYSGHPNLSSDETKALYIDFKRRHPHLPKRGKELGDALRDDSYFNALRVKFGYALTCHKSQGSEWADVFVQCKTHHANPRTEEYFRWLYTAITRASKRAHLLNPPHFRPWQDLGGAGSPRQPRPATPPSNPDPDAPATDDPAPLRVPPSEPELARSDEADESTSAARTGDPILDGIYHAVSNRLEDNAGIRIERIDHHAWQEAYYISDGTRFTRVNIAYNGKGVVGSIMPVPRDEFGLEIADRLSGVKGRQFPELKPPNAHESRFTRDVFNEFFPVFTKAAVSNGLQIIGVTEEAWNLRLVLASGTARGELAIYCDGKERINKHAWIGRPPQDPFLQQALDATMANL</sequence>
<feature type="compositionally biased region" description="Pro residues" evidence="4">
    <location>
        <begin position="765"/>
        <end position="778"/>
    </location>
</feature>
<feature type="coiled-coil region" evidence="3">
    <location>
        <begin position="162"/>
        <end position="235"/>
    </location>
</feature>
<keyword evidence="3" id="KW-0175">Coiled coil</keyword>
<keyword evidence="9" id="KW-1185">Reference proteome</keyword>
<dbReference type="CDD" id="cd18809">
    <property type="entry name" value="SF1_C_RecD"/>
    <property type="match status" value="1"/>
</dbReference>
<accession>A0ABW3LX15</accession>
<name>A0ABW3LX15_9GAMM</name>
<dbReference type="CDD" id="cd17933">
    <property type="entry name" value="DEXSc_RecD-like"/>
    <property type="match status" value="1"/>
</dbReference>
<evidence type="ECO:0000256" key="2">
    <source>
        <dbReference type="ARBA" id="ARBA00022840"/>
    </source>
</evidence>
<keyword evidence="1" id="KW-0547">Nucleotide-binding</keyword>
<dbReference type="PANTHER" id="PTHR43788:SF6">
    <property type="entry name" value="DNA HELICASE B"/>
    <property type="match status" value="1"/>
</dbReference>
<evidence type="ECO:0000313" key="9">
    <source>
        <dbReference type="Proteomes" id="UP001597033"/>
    </source>
</evidence>
<dbReference type="Gene3D" id="3.40.50.300">
    <property type="entry name" value="P-loop containing nucleotide triphosphate hydrolases"/>
    <property type="match status" value="2"/>
</dbReference>
<feature type="domain" description="TATA-binding-like protein" evidence="7">
    <location>
        <begin position="830"/>
        <end position="889"/>
    </location>
</feature>
<evidence type="ECO:0000259" key="5">
    <source>
        <dbReference type="Pfam" id="PF13538"/>
    </source>
</evidence>
<evidence type="ECO:0000256" key="4">
    <source>
        <dbReference type="SAM" id="MobiDB-lite"/>
    </source>
</evidence>
<keyword evidence="2" id="KW-0067">ATP-binding</keyword>
<proteinExistence type="predicted"/>
<dbReference type="InterPro" id="IPR050534">
    <property type="entry name" value="Coronavir_polyprotein_1ab"/>
</dbReference>
<feature type="domain" description="UvrD-like helicase C-terminal" evidence="5">
    <location>
        <begin position="696"/>
        <end position="745"/>
    </location>
</feature>
<feature type="domain" description="DUF4145" evidence="6">
    <location>
        <begin position="25"/>
        <end position="110"/>
    </location>
</feature>
<protein>
    <submittedName>
        <fullName evidence="8">AAA family ATPase</fullName>
    </submittedName>
</protein>
<dbReference type="Pfam" id="PF13604">
    <property type="entry name" value="AAA_30"/>
    <property type="match status" value="1"/>
</dbReference>
<dbReference type="PANTHER" id="PTHR43788">
    <property type="entry name" value="DNA2/NAM7 HELICASE FAMILY MEMBER"/>
    <property type="match status" value="1"/>
</dbReference>
<evidence type="ECO:0000256" key="1">
    <source>
        <dbReference type="ARBA" id="ARBA00022741"/>
    </source>
</evidence>
<dbReference type="Pfam" id="PF13538">
    <property type="entry name" value="UvrD_C_2"/>
    <property type="match status" value="1"/>
</dbReference>
<dbReference type="InterPro" id="IPR027785">
    <property type="entry name" value="UvrD-like_helicase_C"/>
</dbReference>
<dbReference type="RefSeq" id="WP_162376083.1">
    <property type="nucleotide sequence ID" value="NZ_JBHTKN010000005.1"/>
</dbReference>
<comment type="caution">
    <text evidence="8">The sequence shown here is derived from an EMBL/GenBank/DDBJ whole genome shotgun (WGS) entry which is preliminary data.</text>
</comment>
<dbReference type="EMBL" id="JBHTKN010000005">
    <property type="protein sequence ID" value="MFD1042537.1"/>
    <property type="molecule type" value="Genomic_DNA"/>
</dbReference>
<evidence type="ECO:0000256" key="3">
    <source>
        <dbReference type="SAM" id="Coils"/>
    </source>
</evidence>
<dbReference type="Pfam" id="PF13643">
    <property type="entry name" value="DUF4145"/>
    <property type="match status" value="1"/>
</dbReference>
<reference evidence="9" key="1">
    <citation type="journal article" date="2019" name="Int. J. Syst. Evol. Microbiol.">
        <title>The Global Catalogue of Microorganisms (GCM) 10K type strain sequencing project: providing services to taxonomists for standard genome sequencing and annotation.</title>
        <authorList>
            <consortium name="The Broad Institute Genomics Platform"/>
            <consortium name="The Broad Institute Genome Sequencing Center for Infectious Disease"/>
            <person name="Wu L."/>
            <person name="Ma J."/>
        </authorList>
    </citation>
    <scope>NUCLEOTIDE SEQUENCE [LARGE SCALE GENOMIC DNA]</scope>
    <source>
        <strain evidence="9">CCUG 55854</strain>
    </source>
</reference>
<dbReference type="Proteomes" id="UP001597033">
    <property type="component" value="Unassembled WGS sequence"/>
</dbReference>
<evidence type="ECO:0000313" key="8">
    <source>
        <dbReference type="EMBL" id="MFD1042537.1"/>
    </source>
</evidence>